<evidence type="ECO:0000256" key="1">
    <source>
        <dbReference type="SAM" id="MobiDB-lite"/>
    </source>
</evidence>
<dbReference type="EMBL" id="OV170224">
    <property type="protein sequence ID" value="CAH0724720.1"/>
    <property type="molecule type" value="Genomic_DNA"/>
</dbReference>
<keyword evidence="3" id="KW-1185">Reference proteome</keyword>
<organism evidence="2 3">
    <name type="scientific">Brenthis ino</name>
    <name type="common">lesser marbled fritillary</name>
    <dbReference type="NCBI Taxonomy" id="405034"/>
    <lineage>
        <taxon>Eukaryota</taxon>
        <taxon>Metazoa</taxon>
        <taxon>Ecdysozoa</taxon>
        <taxon>Arthropoda</taxon>
        <taxon>Hexapoda</taxon>
        <taxon>Insecta</taxon>
        <taxon>Pterygota</taxon>
        <taxon>Neoptera</taxon>
        <taxon>Endopterygota</taxon>
        <taxon>Lepidoptera</taxon>
        <taxon>Glossata</taxon>
        <taxon>Ditrysia</taxon>
        <taxon>Papilionoidea</taxon>
        <taxon>Nymphalidae</taxon>
        <taxon>Heliconiinae</taxon>
        <taxon>Argynnini</taxon>
        <taxon>Brenthis</taxon>
    </lineage>
</organism>
<dbReference type="Proteomes" id="UP000838878">
    <property type="component" value="Chromosome 4"/>
</dbReference>
<accession>A0A8J9VQ57</accession>
<protein>
    <recommendedName>
        <fullName evidence="4">Mutant cadherin</fullName>
    </recommendedName>
</protein>
<feature type="region of interest" description="Disordered" evidence="1">
    <location>
        <begin position="215"/>
        <end position="246"/>
    </location>
</feature>
<proteinExistence type="predicted"/>
<sequence length="386" mass="43645">MSCTIKCNSCNIVIDELLSYIQNKISIADEESLVKICASTFSIEQINKSKELLFESVPSDQRKTIRKGKGKENRVLFDIFSFFKVTNPDLLPVFVARDLEKLPPILFDHLDTSKLLKDLALVRSEIDIIKSSYVSIDQLEAVKRDLLKFQYALPPFSAANINIKRGAYQDSGPIGLTNMDESAISHYENEINLPNIDSPRFKSLNKISVDGSNEITVSKSPSVRPVSDESPDSKECQLSDGDTTTQNKSYAIATKSKAKSNPNEGWKLVQKKGRKRRNYIEGKTGSVVVDAEEKFRAAGRHTPLFITNVHKNTSESDITTYIHKKTQETDLRKYPYNVNVNIMHINFLYYKVKSLCSWTRVYGQKGLFFAALLILKCHEIEISAQL</sequence>
<evidence type="ECO:0000313" key="2">
    <source>
        <dbReference type="EMBL" id="CAH0724720.1"/>
    </source>
</evidence>
<dbReference type="AlphaFoldDB" id="A0A8J9VQ57"/>
<evidence type="ECO:0000313" key="3">
    <source>
        <dbReference type="Proteomes" id="UP000838878"/>
    </source>
</evidence>
<reference evidence="2" key="1">
    <citation type="submission" date="2021-12" db="EMBL/GenBank/DDBJ databases">
        <authorList>
            <person name="Martin H S."/>
        </authorList>
    </citation>
    <scope>NUCLEOTIDE SEQUENCE</scope>
</reference>
<evidence type="ECO:0008006" key="4">
    <source>
        <dbReference type="Google" id="ProtNLM"/>
    </source>
</evidence>
<name>A0A8J9VQ57_9NEOP</name>
<dbReference type="OrthoDB" id="7362285at2759"/>
<gene>
    <name evidence="2" type="ORF">BINO364_LOCUS10397</name>
</gene>
<feature type="non-terminal residue" evidence="2">
    <location>
        <position position="386"/>
    </location>
</feature>